<dbReference type="Pfam" id="PF08843">
    <property type="entry name" value="AbiEii"/>
    <property type="match status" value="1"/>
</dbReference>
<name>A0ABU4X2M0_9HYPH</name>
<comment type="caution">
    <text evidence="1">The sequence shown here is derived from an EMBL/GenBank/DDBJ whole genome shotgun (WGS) entry which is preliminary data.</text>
</comment>
<evidence type="ECO:0000313" key="1">
    <source>
        <dbReference type="EMBL" id="MDX8441412.1"/>
    </source>
</evidence>
<dbReference type="GO" id="GO:0016740">
    <property type="term" value="F:transferase activity"/>
    <property type="evidence" value="ECO:0007669"/>
    <property type="project" value="UniProtKB-KW"/>
</dbReference>
<dbReference type="RefSeq" id="WP_320215365.1">
    <property type="nucleotide sequence ID" value="NZ_JAVIIS010000024.1"/>
</dbReference>
<reference evidence="1 2" key="1">
    <citation type="submission" date="2023-08" db="EMBL/GenBank/DDBJ databases">
        <title>Implementing the SeqCode for naming new Mesorhizobium species isolated from Vachellia karroo root nodules.</title>
        <authorList>
            <person name="Van Lill M."/>
        </authorList>
    </citation>
    <scope>NUCLEOTIDE SEQUENCE [LARGE SCALE GENOMIC DNA]</scope>
    <source>
        <strain evidence="1 2">VK3E</strain>
    </source>
</reference>
<accession>A0ABU4X2M0</accession>
<organism evidence="1 2">
    <name type="scientific">Mesorhizobium australafricanum</name>
    <dbReference type="NCBI Taxonomy" id="3072311"/>
    <lineage>
        <taxon>Bacteria</taxon>
        <taxon>Pseudomonadati</taxon>
        <taxon>Pseudomonadota</taxon>
        <taxon>Alphaproteobacteria</taxon>
        <taxon>Hyphomicrobiales</taxon>
        <taxon>Phyllobacteriaceae</taxon>
        <taxon>Mesorhizobium</taxon>
    </lineage>
</organism>
<evidence type="ECO:0000313" key="2">
    <source>
        <dbReference type="Proteomes" id="UP001272097"/>
    </source>
</evidence>
<dbReference type="EMBL" id="JAVIIS010000024">
    <property type="protein sequence ID" value="MDX8441412.1"/>
    <property type="molecule type" value="Genomic_DNA"/>
</dbReference>
<dbReference type="Proteomes" id="UP001272097">
    <property type="component" value="Unassembled WGS sequence"/>
</dbReference>
<protein>
    <submittedName>
        <fullName evidence="1">Nucleotidyl transferase AbiEii/AbiGii toxin family protein</fullName>
    </submittedName>
</protein>
<keyword evidence="2" id="KW-1185">Reference proteome</keyword>
<dbReference type="InterPro" id="IPR014942">
    <property type="entry name" value="AbiEii"/>
</dbReference>
<keyword evidence="1" id="KW-0808">Transferase</keyword>
<sequence>MKDRPANLPASILARLRNIARDKQTDNQLILRRYAIERLLYRLSISPHRDQFILKGAKLFTAWLDDPFRPTQDLDLLGFGNPAVTAIRTVFETICRIEAEDDGLVFDADGGLSVEAIREGRQYGGVRVQTTAFLGRTRILVQVDIGFGDAVTPTVQELEFPSLLSAEGPRLRAYPREIVVAEKLQAIVVLGQANSRVKDFYDLLALSRLFAFEGGSLVQAIRATFERRDTQLPTETSVGLSTAFAEDSEKARQMDGVRRKGTASLAAIESPGRDRRDWRVRFSAAPGCGLRRAFRASLAGRWPLDVKLRPALLHGRIRALEIVTDRSAAAAAHQLGARRCRPVDIALLSVFFARPMLLLRCGMTFVRCNI</sequence>
<gene>
    <name evidence="1" type="ORF">RFM51_17620</name>
</gene>
<proteinExistence type="predicted"/>